<gene>
    <name evidence="1" type="ORF">Sspor_17320</name>
</gene>
<dbReference type="RefSeq" id="WP_202198414.1">
    <property type="nucleotide sequence ID" value="NZ_BAAATO010000031.1"/>
</dbReference>
<organism evidence="1 2">
    <name type="scientific">Streptomyces spororaveus</name>
    <dbReference type="NCBI Taxonomy" id="284039"/>
    <lineage>
        <taxon>Bacteria</taxon>
        <taxon>Bacillati</taxon>
        <taxon>Actinomycetota</taxon>
        <taxon>Actinomycetes</taxon>
        <taxon>Kitasatosporales</taxon>
        <taxon>Streptomycetaceae</taxon>
        <taxon>Streptomyces</taxon>
    </lineage>
</organism>
<comment type="caution">
    <text evidence="1">The sequence shown here is derived from an EMBL/GenBank/DDBJ whole genome shotgun (WGS) entry which is preliminary data.</text>
</comment>
<protein>
    <recommendedName>
        <fullName evidence="3">DUF2336 domain-containing protein</fullName>
    </recommendedName>
</protein>
<proteinExistence type="predicted"/>
<accession>A0ABQ3T707</accession>
<keyword evidence="2" id="KW-1185">Reference proteome</keyword>
<dbReference type="Proteomes" id="UP000608522">
    <property type="component" value="Unassembled WGS sequence"/>
</dbReference>
<sequence>MSRNNKPPTTLGPVRQALNDAGCGPNVYNDRRLLRDYEARFIPRLPVDATAEEIDNAVTAAKVCAIARSGGHLCPVLGWRLLAMNPDPFATREIRVAVREGVENLKRREYGPPIPKINHQAGKSIEALLSLAHEPVMAMVAHVARSHGISQAEIDTFIKDVQESAKAKPAPRSPNTGLREAFRIMSASMGTPLVELDQKALEDALLASVTSARRLREILEVQGYKPGNKPSGGLTSLVDMIDAANLTDTERALHLLDAGGDDSVREVVLWVGRVRRTGDFPHEAHQLQKCRAAADWDALLVCQILDPVTFIWWKASYGETGPLLSFTTDFLADAARGAREGRES</sequence>
<name>A0ABQ3T707_9ACTN</name>
<evidence type="ECO:0008006" key="3">
    <source>
        <dbReference type="Google" id="ProtNLM"/>
    </source>
</evidence>
<reference evidence="2" key="1">
    <citation type="submission" date="2023-07" db="EMBL/GenBank/DDBJ databases">
        <title>Whole genome shotgun sequence of Streptomyces spororaveus NBRC 15456.</title>
        <authorList>
            <person name="Komaki H."/>
            <person name="Tamura T."/>
        </authorList>
    </citation>
    <scope>NUCLEOTIDE SEQUENCE [LARGE SCALE GENOMIC DNA]</scope>
    <source>
        <strain evidence="2">NBRC 15456</strain>
    </source>
</reference>
<evidence type="ECO:0000313" key="1">
    <source>
        <dbReference type="EMBL" id="GHI76171.1"/>
    </source>
</evidence>
<dbReference type="EMBL" id="BNED01000005">
    <property type="protein sequence ID" value="GHI76171.1"/>
    <property type="molecule type" value="Genomic_DNA"/>
</dbReference>
<evidence type="ECO:0000313" key="2">
    <source>
        <dbReference type="Proteomes" id="UP000608522"/>
    </source>
</evidence>